<protein>
    <recommendedName>
        <fullName evidence="6">C2H2-type domain-containing protein</fullName>
    </recommendedName>
</protein>
<dbReference type="GO" id="GO:0016070">
    <property type="term" value="P:RNA metabolic process"/>
    <property type="evidence" value="ECO:0007669"/>
    <property type="project" value="UniProtKB-ARBA"/>
</dbReference>
<feature type="region of interest" description="Disordered" evidence="5">
    <location>
        <begin position="1"/>
        <end position="135"/>
    </location>
</feature>
<dbReference type="InterPro" id="IPR012677">
    <property type="entry name" value="Nucleotide-bd_a/b_plait_sf"/>
</dbReference>
<dbReference type="STRING" id="133385.A0A2T9YSC1"/>
<evidence type="ECO:0000256" key="4">
    <source>
        <dbReference type="PROSITE-ProRule" id="PRU00042"/>
    </source>
</evidence>
<evidence type="ECO:0000313" key="8">
    <source>
        <dbReference type="Proteomes" id="UP000245383"/>
    </source>
</evidence>
<comment type="similarity">
    <text evidence="2">Belongs to the ARS2 family.</text>
</comment>
<keyword evidence="8" id="KW-1185">Reference proteome</keyword>
<dbReference type="GO" id="GO:0003723">
    <property type="term" value="F:RNA binding"/>
    <property type="evidence" value="ECO:0007669"/>
    <property type="project" value="InterPro"/>
</dbReference>
<dbReference type="InterPro" id="IPR025239">
    <property type="entry name" value="DUF4187"/>
</dbReference>
<dbReference type="GO" id="GO:0008270">
    <property type="term" value="F:zinc ion binding"/>
    <property type="evidence" value="ECO:0007669"/>
    <property type="project" value="UniProtKB-KW"/>
</dbReference>
<dbReference type="AlphaFoldDB" id="A0A2T9YSC1"/>
<feature type="compositionally biased region" description="Acidic residues" evidence="5">
    <location>
        <begin position="807"/>
        <end position="817"/>
    </location>
</feature>
<dbReference type="Proteomes" id="UP000245383">
    <property type="component" value="Unassembled WGS sequence"/>
</dbReference>
<sequence length="817" mass="94602">MYSDDVSKRMSDYISDDDYDSRRYKHYRNESPSNYREHETDRFGRDKREISPEGGYFRNRSRSPGYKEESHPNLRERNYRTDDRYSSRPRGSDNALPHHARGSLRNRDNDKFTDNSRKGYGRSKPYDRRGRSNMADPNTFDLVVPYRYFSEWKKSQEGNDNLDYNEIHRLYEEYRQKALNKLFEMFFSAHKDEDWFIEKYKPDAKNERQKTMLPVKKEYYELFKNDLESGKLDKLTLDEPDNLSENHKNTISNENTAIDNSQPLIDTNTLFIRTVPPDVKRASLEDELSKLEGFEYLSFSEPNPNKNFHRFAWVKFKKGTDIENCLEQLKDFKIDEFQFHFSHHSSSSTAQIRVAPPFSNSPSRIMSDLNFIRNAITVLDNKIGKEVFSIFPLIQSKMDELKATIKDEYNTSNSGASESTKSETNIVADDVDISAKDQETSDIMEQETENKEQNSEKDDSPEDTTQSDNINKQDTEQPSDLEVLYMKKELDISIEYLRRVHFYCYYCGTISDNPQDFSRKCASHHYRKPYSASHSTSTATNGWAKNNDSKNKLIIDPPSISEIHKQGGKSYEDYIDELKDYIKLKDKGRFRCVVCKKLFKGESFIIKHISTKHSNLVNNDIFSDIDFFNNFVLDAPSYLILGAGQMLNSMGNMGFNNFSGNHQYQFVPPYGNRNNQEQYQAGQAPFVNKMAPFNMPFDGAQGNNFNGRMMMQMPPVFNNYSMGPSPMAPMMGLMPGFPNRPVQYMNPSVMGWQQPMVIAPFNSNFPMNPNMGPNVIGNMNPIHAPIPQMAEQSQDPRGVRSYVDLDAPGDAEPDYGF</sequence>
<proteinExistence type="inferred from homology"/>
<dbReference type="GO" id="GO:0016604">
    <property type="term" value="C:nuclear body"/>
    <property type="evidence" value="ECO:0007669"/>
    <property type="project" value="TreeGrafter"/>
</dbReference>
<dbReference type="SMART" id="SM01173">
    <property type="entry name" value="DUF4187"/>
    <property type="match status" value="1"/>
</dbReference>
<dbReference type="Pfam" id="PF13821">
    <property type="entry name" value="DUF4187"/>
    <property type="match status" value="1"/>
</dbReference>
<dbReference type="InterPro" id="IPR035979">
    <property type="entry name" value="RBD_domain_sf"/>
</dbReference>
<feature type="compositionally biased region" description="Basic and acidic residues" evidence="5">
    <location>
        <begin position="35"/>
        <end position="51"/>
    </location>
</feature>
<evidence type="ECO:0000256" key="2">
    <source>
        <dbReference type="ARBA" id="ARBA00005407"/>
    </source>
</evidence>
<dbReference type="InterPro" id="IPR039727">
    <property type="entry name" value="SE/Ars2"/>
</dbReference>
<dbReference type="InterPro" id="IPR013087">
    <property type="entry name" value="Znf_C2H2_type"/>
</dbReference>
<organism evidence="7 8">
    <name type="scientific">Smittium simulii</name>
    <dbReference type="NCBI Taxonomy" id="133385"/>
    <lineage>
        <taxon>Eukaryota</taxon>
        <taxon>Fungi</taxon>
        <taxon>Fungi incertae sedis</taxon>
        <taxon>Zoopagomycota</taxon>
        <taxon>Kickxellomycotina</taxon>
        <taxon>Harpellomycetes</taxon>
        <taxon>Harpellales</taxon>
        <taxon>Legeriomycetaceae</taxon>
        <taxon>Smittium</taxon>
    </lineage>
</organism>
<feature type="compositionally biased region" description="Basic and acidic residues" evidence="5">
    <location>
        <begin position="448"/>
        <end position="458"/>
    </location>
</feature>
<dbReference type="PANTHER" id="PTHR13165:SF0">
    <property type="entry name" value="SERRATE RNA EFFECTOR MOLECULE HOMOLOG"/>
    <property type="match status" value="1"/>
</dbReference>
<evidence type="ECO:0000313" key="7">
    <source>
        <dbReference type="EMBL" id="PVU95232.1"/>
    </source>
</evidence>
<dbReference type="Gene3D" id="3.30.70.330">
    <property type="match status" value="1"/>
</dbReference>
<dbReference type="Pfam" id="PF00076">
    <property type="entry name" value="RRM_1"/>
    <property type="match status" value="1"/>
</dbReference>
<dbReference type="Pfam" id="PF12066">
    <property type="entry name" value="SERRATE_Ars2_N"/>
    <property type="match status" value="1"/>
</dbReference>
<dbReference type="GO" id="GO:0031047">
    <property type="term" value="P:regulatory ncRNA-mediated gene silencing"/>
    <property type="evidence" value="ECO:0007669"/>
    <property type="project" value="UniProtKB-ARBA"/>
</dbReference>
<evidence type="ECO:0000256" key="1">
    <source>
        <dbReference type="ARBA" id="ARBA00004123"/>
    </source>
</evidence>
<dbReference type="SUPFAM" id="SSF54928">
    <property type="entry name" value="RNA-binding domain, RBD"/>
    <property type="match status" value="1"/>
</dbReference>
<keyword evidence="4" id="KW-0862">Zinc</keyword>
<feature type="compositionally biased region" description="Polar residues" evidence="5">
    <location>
        <begin position="463"/>
        <end position="477"/>
    </location>
</feature>
<evidence type="ECO:0000259" key="6">
    <source>
        <dbReference type="PROSITE" id="PS50157"/>
    </source>
</evidence>
<feature type="region of interest" description="Disordered" evidence="5">
    <location>
        <begin position="789"/>
        <end position="817"/>
    </location>
</feature>
<keyword evidence="3" id="KW-0539">Nucleus</keyword>
<dbReference type="CDD" id="cd00590">
    <property type="entry name" value="RRM_SF"/>
    <property type="match status" value="1"/>
</dbReference>
<evidence type="ECO:0000256" key="3">
    <source>
        <dbReference type="ARBA" id="ARBA00023242"/>
    </source>
</evidence>
<keyword evidence="4" id="KW-0863">Zinc-finger</keyword>
<dbReference type="OrthoDB" id="342064at2759"/>
<dbReference type="PROSITE" id="PS50157">
    <property type="entry name" value="ZINC_FINGER_C2H2_2"/>
    <property type="match status" value="1"/>
</dbReference>
<dbReference type="InterPro" id="IPR007042">
    <property type="entry name" value="SERRATE/Ars2_C"/>
</dbReference>
<dbReference type="InterPro" id="IPR000504">
    <property type="entry name" value="RRM_dom"/>
</dbReference>
<feature type="compositionally biased region" description="Basic and acidic residues" evidence="5">
    <location>
        <begin position="65"/>
        <end position="86"/>
    </location>
</feature>
<gene>
    <name evidence="7" type="ORF">BB561_001966</name>
</gene>
<reference evidence="7 8" key="1">
    <citation type="journal article" date="2018" name="MBio">
        <title>Comparative Genomics Reveals the Core Gene Toolbox for the Fungus-Insect Symbiosis.</title>
        <authorList>
            <person name="Wang Y."/>
            <person name="Stata M."/>
            <person name="Wang W."/>
            <person name="Stajich J.E."/>
            <person name="White M.M."/>
            <person name="Moncalvo J.M."/>
        </authorList>
    </citation>
    <scope>NUCLEOTIDE SEQUENCE [LARGE SCALE GENOMIC DNA]</scope>
    <source>
        <strain evidence="7 8">SWE-8-4</strain>
    </source>
</reference>
<keyword evidence="4" id="KW-0479">Metal-binding</keyword>
<accession>A0A2T9YSC1</accession>
<dbReference type="InterPro" id="IPR021933">
    <property type="entry name" value="SERRATE/Ars2_N"/>
</dbReference>
<feature type="domain" description="C2H2-type" evidence="6">
    <location>
        <begin position="590"/>
        <end position="615"/>
    </location>
</feature>
<evidence type="ECO:0000256" key="5">
    <source>
        <dbReference type="SAM" id="MobiDB-lite"/>
    </source>
</evidence>
<dbReference type="EMBL" id="MBFR01000061">
    <property type="protein sequence ID" value="PVU95232.1"/>
    <property type="molecule type" value="Genomic_DNA"/>
</dbReference>
<dbReference type="PROSITE" id="PS00028">
    <property type="entry name" value="ZINC_FINGER_C2H2_1"/>
    <property type="match status" value="1"/>
</dbReference>
<comment type="subcellular location">
    <subcellularLocation>
        <location evidence="1">Nucleus</location>
    </subcellularLocation>
</comment>
<feature type="compositionally biased region" description="Polar residues" evidence="5">
    <location>
        <begin position="410"/>
        <end position="425"/>
    </location>
</feature>
<comment type="caution">
    <text evidence="7">The sequence shown here is derived from an EMBL/GenBank/DDBJ whole genome shotgun (WGS) entry which is preliminary data.</text>
</comment>
<name>A0A2T9YSC1_9FUNG</name>
<feature type="compositionally biased region" description="Basic and acidic residues" evidence="5">
    <location>
        <begin position="105"/>
        <end position="117"/>
    </location>
</feature>
<feature type="region of interest" description="Disordered" evidence="5">
    <location>
        <begin position="410"/>
        <end position="477"/>
    </location>
</feature>
<dbReference type="PANTHER" id="PTHR13165">
    <property type="entry name" value="ARSENITE-RESISTANCE PROTEIN 2"/>
    <property type="match status" value="1"/>
</dbReference>
<feature type="compositionally biased region" description="Basic and acidic residues" evidence="5">
    <location>
        <begin position="1"/>
        <end position="11"/>
    </location>
</feature>
<dbReference type="Pfam" id="PF04959">
    <property type="entry name" value="ARS2"/>
    <property type="match status" value="1"/>
</dbReference>